<protein>
    <submittedName>
        <fullName evidence="6">Uncharacterized protein</fullName>
    </submittedName>
</protein>
<dbReference type="GO" id="GO:0005634">
    <property type="term" value="C:nucleus"/>
    <property type="evidence" value="ECO:0007669"/>
    <property type="project" value="TreeGrafter"/>
</dbReference>
<keyword evidence="4" id="KW-0862">Zinc</keyword>
<proteinExistence type="predicted"/>
<feature type="compositionally biased region" description="Basic and acidic residues" evidence="5">
    <location>
        <begin position="171"/>
        <end position="184"/>
    </location>
</feature>
<reference evidence="6" key="1">
    <citation type="submission" date="2022-03" db="EMBL/GenBank/DDBJ databases">
        <authorList>
            <person name="Martin C."/>
        </authorList>
    </citation>
    <scope>NUCLEOTIDE SEQUENCE</scope>
</reference>
<dbReference type="PANTHER" id="PTHR24379">
    <property type="entry name" value="KRAB AND ZINC FINGER DOMAIN-CONTAINING"/>
    <property type="match status" value="1"/>
</dbReference>
<evidence type="ECO:0000313" key="6">
    <source>
        <dbReference type="EMBL" id="CAH1803339.1"/>
    </source>
</evidence>
<dbReference type="PANTHER" id="PTHR24379:SF121">
    <property type="entry name" value="C2H2-TYPE DOMAIN-CONTAINING PROTEIN"/>
    <property type="match status" value="1"/>
</dbReference>
<evidence type="ECO:0000256" key="3">
    <source>
        <dbReference type="ARBA" id="ARBA00022771"/>
    </source>
</evidence>
<evidence type="ECO:0000256" key="2">
    <source>
        <dbReference type="ARBA" id="ARBA00022737"/>
    </source>
</evidence>
<keyword evidence="7" id="KW-1185">Reference proteome</keyword>
<dbReference type="OrthoDB" id="6077919at2759"/>
<comment type="caution">
    <text evidence="6">The sequence shown here is derived from an EMBL/GenBank/DDBJ whole genome shotgun (WGS) entry which is preliminary data.</text>
</comment>
<evidence type="ECO:0000313" key="7">
    <source>
        <dbReference type="Proteomes" id="UP000749559"/>
    </source>
</evidence>
<dbReference type="GO" id="GO:0000977">
    <property type="term" value="F:RNA polymerase II transcription regulatory region sequence-specific DNA binding"/>
    <property type="evidence" value="ECO:0007669"/>
    <property type="project" value="TreeGrafter"/>
</dbReference>
<accession>A0A8J1THA6</accession>
<dbReference type="GO" id="GO:0000981">
    <property type="term" value="F:DNA-binding transcription factor activity, RNA polymerase II-specific"/>
    <property type="evidence" value="ECO:0007669"/>
    <property type="project" value="TreeGrafter"/>
</dbReference>
<evidence type="ECO:0000256" key="1">
    <source>
        <dbReference type="ARBA" id="ARBA00022723"/>
    </source>
</evidence>
<gene>
    <name evidence="6" type="ORF">OFUS_LOCUS26944</name>
</gene>
<feature type="region of interest" description="Disordered" evidence="5">
    <location>
        <begin position="976"/>
        <end position="1002"/>
    </location>
</feature>
<dbReference type="PROSITE" id="PS50157">
    <property type="entry name" value="ZINC_FINGER_C2H2_2"/>
    <property type="match status" value="12"/>
</dbReference>
<keyword evidence="2" id="KW-0677">Repeat</keyword>
<sequence length="1023" mass="118281">MKLPLKIGSHRKLETFIKGLEKSILDIRQDPFNGNQIEIDAIICFTDVHEGTEHVVKSYNLIEESDAEQEYERRKQRLGHIINYAIEQQNTTLLCNRKNRTTRKNRSQKNNTEITSQSTSIDGVKQLNDDIESNPTDNNPNIGSDIKDDIIDDDDDNVGDDLLYGDDDKDEDYKPDNVSIKDSDDSSDDDEDSETLLICSQCNKEYTSETDLKAHTELHRDNKHKLNLCHICPRQYKKLKTLLNHVLVHHNDSNVDDTETENQESETTTTCMFCYDTIPKRNLNAHIFTEHKKKGKTPKQSCLSNVNHDKQSTNKSALRKRVDTQHEHGETIREKLKCNDCEKVFGTKKGLLRHMTKRHKELRLQCHLCEGIFTSKSRLCDHIIQNHDTYKVIKSEENTNGENTSNNELTCAFCEVAIIGLDSLHEHIKLEHLREAMNDAEELFCTKCDKTFESAHGLNRHKKLKHTKPSFKCHLCESLLKTKYSLRKHITLGHDLEKDIDFENEEVKASTQEASMKCPFCKLGLITLKELHGHIKQNHILGKKSKLGPGRKKNDKTGKSKLNIHTCEKCSNVFHTASGYSKHRKTVCSGKYLVCPHCDKQFLWEYRLREHIIFMHNNKENGPIEKHHGVTFPEGPPYQCCHCEEKFEKKTHWLKHRSVHIDHPFICEYCSKQYRSQGQLKTHIRSQHNGEPAVQLELQKPQGESQGPPYTCKECGKMYETENGLMKHFKLHTGDLYTCDYCGKQYVQRQTLMDHIRTRHTHNTRAMPENYLTGPPYKCPDCPKIFKLMGQFRTHHRWHSGKLFSCDKCDKKFASLSRLTRHVESSHQGKRYQCHTCDRVYMSKGKCHQHMRNKGHLKGGEKQDVKKNLSKIIEPQEPEHPVPAPMETSEPHLLQPMLQPILNAPIINQNIHTGQLEQQLNTPLLHNFSNQGLEHQHIPEQRNLAVPNSAFNHLVYSNQPNQSGFITNFHRMPNFSNPGGSYQQALQSTISTPPEENKETDSAQNLVIPSKMQTQVYQHWTTY</sequence>
<keyword evidence="1" id="KW-0479">Metal-binding</keyword>
<dbReference type="InterPro" id="IPR036236">
    <property type="entry name" value="Znf_C2H2_sf"/>
</dbReference>
<feature type="compositionally biased region" description="Acidic residues" evidence="5">
    <location>
        <begin position="150"/>
        <end position="170"/>
    </location>
</feature>
<dbReference type="PROSITE" id="PS00028">
    <property type="entry name" value="ZINC_FINGER_C2H2_1"/>
    <property type="match status" value="14"/>
</dbReference>
<feature type="compositionally biased region" description="Acidic residues" evidence="5">
    <location>
        <begin position="185"/>
        <end position="194"/>
    </location>
</feature>
<dbReference type="Pfam" id="PF00096">
    <property type="entry name" value="zf-C2H2"/>
    <property type="match status" value="5"/>
</dbReference>
<dbReference type="GO" id="GO:0008270">
    <property type="term" value="F:zinc ion binding"/>
    <property type="evidence" value="ECO:0007669"/>
    <property type="project" value="UniProtKB-KW"/>
</dbReference>
<dbReference type="InterPro" id="IPR022755">
    <property type="entry name" value="Znf_C2H2_jaz"/>
</dbReference>
<dbReference type="Gene3D" id="3.30.160.60">
    <property type="entry name" value="Classic Zinc Finger"/>
    <property type="match status" value="8"/>
</dbReference>
<keyword evidence="3" id="KW-0863">Zinc-finger</keyword>
<dbReference type="InterPro" id="IPR013087">
    <property type="entry name" value="Znf_C2H2_type"/>
</dbReference>
<feature type="compositionally biased region" description="Polar residues" evidence="5">
    <location>
        <begin position="976"/>
        <end position="994"/>
    </location>
</feature>
<dbReference type="Proteomes" id="UP000749559">
    <property type="component" value="Unassembled WGS sequence"/>
</dbReference>
<dbReference type="Pfam" id="PF12171">
    <property type="entry name" value="zf-C2H2_jaz"/>
    <property type="match status" value="1"/>
</dbReference>
<name>A0A8J1THA6_OWEFU</name>
<feature type="compositionally biased region" description="Polar residues" evidence="5">
    <location>
        <begin position="133"/>
        <end position="142"/>
    </location>
</feature>
<organism evidence="6 7">
    <name type="scientific">Owenia fusiformis</name>
    <name type="common">Polychaete worm</name>
    <dbReference type="NCBI Taxonomy" id="6347"/>
    <lineage>
        <taxon>Eukaryota</taxon>
        <taxon>Metazoa</taxon>
        <taxon>Spiralia</taxon>
        <taxon>Lophotrochozoa</taxon>
        <taxon>Annelida</taxon>
        <taxon>Polychaeta</taxon>
        <taxon>Sedentaria</taxon>
        <taxon>Canalipalpata</taxon>
        <taxon>Sabellida</taxon>
        <taxon>Oweniida</taxon>
        <taxon>Oweniidae</taxon>
        <taxon>Owenia</taxon>
    </lineage>
</organism>
<feature type="compositionally biased region" description="Basic and acidic residues" evidence="5">
    <location>
        <begin position="320"/>
        <end position="329"/>
    </location>
</feature>
<dbReference type="EMBL" id="CAIIXF020000568">
    <property type="protein sequence ID" value="CAH1803339.1"/>
    <property type="molecule type" value="Genomic_DNA"/>
</dbReference>
<dbReference type="SMART" id="SM00355">
    <property type="entry name" value="ZnF_C2H2"/>
    <property type="match status" value="18"/>
</dbReference>
<dbReference type="AlphaFoldDB" id="A0A8J1THA6"/>
<feature type="compositionally biased region" description="Basic residues" evidence="5">
    <location>
        <begin position="97"/>
        <end position="107"/>
    </location>
</feature>
<dbReference type="SUPFAM" id="SSF57667">
    <property type="entry name" value="beta-beta-alpha zinc fingers"/>
    <property type="match status" value="7"/>
</dbReference>
<evidence type="ECO:0000256" key="4">
    <source>
        <dbReference type="ARBA" id="ARBA00022833"/>
    </source>
</evidence>
<feature type="region of interest" description="Disordered" evidence="5">
    <location>
        <begin position="296"/>
        <end position="329"/>
    </location>
</feature>
<feature type="region of interest" description="Disordered" evidence="5">
    <location>
        <begin position="97"/>
        <end position="194"/>
    </location>
</feature>
<evidence type="ECO:0000256" key="5">
    <source>
        <dbReference type="SAM" id="MobiDB-lite"/>
    </source>
</evidence>